<dbReference type="EMBL" id="FSRA01000001">
    <property type="protein sequence ID" value="SIN66852.1"/>
    <property type="molecule type" value="Genomic_DNA"/>
</dbReference>
<reference evidence="2 3" key="1">
    <citation type="submission" date="2016-11" db="EMBL/GenBank/DDBJ databases">
        <authorList>
            <person name="Jaros S."/>
            <person name="Januszkiewicz K."/>
            <person name="Wedrychowicz H."/>
        </authorList>
    </citation>
    <scope>NUCLEOTIDE SEQUENCE [LARGE SCALE GENOMIC DNA]</scope>
    <source>
        <strain evidence="2 3">DSM 24787</strain>
    </source>
</reference>
<evidence type="ECO:0000313" key="3">
    <source>
        <dbReference type="Proteomes" id="UP000185003"/>
    </source>
</evidence>
<evidence type="ECO:0000256" key="1">
    <source>
        <dbReference type="ARBA" id="ARBA00022857"/>
    </source>
</evidence>
<name>A0A1N6D7R2_9BACT</name>
<evidence type="ECO:0000313" key="2">
    <source>
        <dbReference type="EMBL" id="SIN66852.1"/>
    </source>
</evidence>
<dbReference type="Proteomes" id="UP000185003">
    <property type="component" value="Unassembled WGS sequence"/>
</dbReference>
<dbReference type="Pfam" id="PF05893">
    <property type="entry name" value="LuxC"/>
    <property type="match status" value="1"/>
</dbReference>
<dbReference type="GO" id="GO:0003995">
    <property type="term" value="F:acyl-CoA dehydrogenase activity"/>
    <property type="evidence" value="ECO:0007669"/>
    <property type="project" value="InterPro"/>
</dbReference>
<dbReference type="AlphaFoldDB" id="A0A1N6D7R2"/>
<accession>A0A1N6D7R2</accession>
<organism evidence="2 3">
    <name type="scientific">Chitinophaga niabensis</name>
    <dbReference type="NCBI Taxonomy" id="536979"/>
    <lineage>
        <taxon>Bacteria</taxon>
        <taxon>Pseudomonadati</taxon>
        <taxon>Bacteroidota</taxon>
        <taxon>Chitinophagia</taxon>
        <taxon>Chitinophagales</taxon>
        <taxon>Chitinophagaceae</taxon>
        <taxon>Chitinophaga</taxon>
    </lineage>
</organism>
<keyword evidence="3" id="KW-1185">Reference proteome</keyword>
<proteinExistence type="predicted"/>
<keyword evidence="1" id="KW-0521">NADP</keyword>
<sequence>MMELSQKLTALQRLGAYMSGQGTEEERETLQEVKQRAYVQNGWFTPEFIDLAIRNICQYYLDKAQLEQWLDKYPGFGQPARQKKVGIVAAGNIPLVGFHDWLTGFLSGHEVRIKLSSKDNVLLPHLLNKLQEWYPGAAAYTSVQDMLKDCDAYIATGSNNSARYFNYYFAKYPHIIRRNRTSVAILQGNETREELEALADDVMLYFGLGCRNVTKVYVPEGYTFGPLLEAFTKYAYMADHNKYKNNFDYNLALFLLNTTPCLTNDSILLQENESIFSPISVLHYGYYSNREELEAQLRENEDLQCLVAKDAIPFGQAQKPSLNDYADGVDTAAFLRSL</sequence>
<protein>
    <submittedName>
        <fullName evidence="2">Acyl-CoA reductase (LuxC)</fullName>
    </submittedName>
</protein>
<dbReference type="GO" id="GO:0008218">
    <property type="term" value="P:bioluminescence"/>
    <property type="evidence" value="ECO:0007669"/>
    <property type="project" value="InterPro"/>
</dbReference>
<gene>
    <name evidence="2" type="ORF">SAMN04488055_0420</name>
</gene>
<dbReference type="RefSeq" id="WP_234979591.1">
    <property type="nucleotide sequence ID" value="NZ_FSRA01000001.1"/>
</dbReference>
<dbReference type="InterPro" id="IPR008670">
    <property type="entry name" value="CoA_reduct_LuxC"/>
</dbReference>
<dbReference type="STRING" id="536979.SAMN04488055_0420"/>